<name>A0A409YQX1_9AGAR</name>
<dbReference type="Gene3D" id="3.40.50.1110">
    <property type="entry name" value="SGNH hydrolase"/>
    <property type="match status" value="1"/>
</dbReference>
<dbReference type="PANTHER" id="PTHR45648:SF85">
    <property type="entry name" value="A, PUTATIVE (AFU_ORTHOLOGUE AFUA_2G10760)-RELATED"/>
    <property type="match status" value="1"/>
</dbReference>
<feature type="chain" id="PRO_5019310146" description="Carbohydrate esterase family 16 protein" evidence="2">
    <location>
        <begin position="27"/>
        <end position="341"/>
    </location>
</feature>
<dbReference type="GO" id="GO:0016788">
    <property type="term" value="F:hydrolase activity, acting on ester bonds"/>
    <property type="evidence" value="ECO:0007669"/>
    <property type="project" value="InterPro"/>
</dbReference>
<dbReference type="CDD" id="cd01846">
    <property type="entry name" value="fatty_acyltransferase_like"/>
    <property type="match status" value="1"/>
</dbReference>
<dbReference type="SUPFAM" id="SSF52266">
    <property type="entry name" value="SGNH hydrolase"/>
    <property type="match status" value="1"/>
</dbReference>
<proteinExistence type="predicted"/>
<evidence type="ECO:0000256" key="1">
    <source>
        <dbReference type="ARBA" id="ARBA00022801"/>
    </source>
</evidence>
<dbReference type="Pfam" id="PF00657">
    <property type="entry name" value="Lipase_GDSL"/>
    <property type="match status" value="1"/>
</dbReference>
<reference evidence="3 4" key="1">
    <citation type="journal article" date="2018" name="Evol. Lett.">
        <title>Horizontal gene cluster transfer increased hallucinogenic mushroom diversity.</title>
        <authorList>
            <person name="Reynolds H.T."/>
            <person name="Vijayakumar V."/>
            <person name="Gluck-Thaler E."/>
            <person name="Korotkin H.B."/>
            <person name="Matheny P.B."/>
            <person name="Slot J.C."/>
        </authorList>
    </citation>
    <scope>NUCLEOTIDE SEQUENCE [LARGE SCALE GENOMIC DNA]</scope>
    <source>
        <strain evidence="3 4">2629</strain>
    </source>
</reference>
<keyword evidence="1" id="KW-0378">Hydrolase</keyword>
<organism evidence="3 4">
    <name type="scientific">Panaeolus cyanescens</name>
    <dbReference type="NCBI Taxonomy" id="181874"/>
    <lineage>
        <taxon>Eukaryota</taxon>
        <taxon>Fungi</taxon>
        <taxon>Dikarya</taxon>
        <taxon>Basidiomycota</taxon>
        <taxon>Agaricomycotina</taxon>
        <taxon>Agaricomycetes</taxon>
        <taxon>Agaricomycetidae</taxon>
        <taxon>Agaricales</taxon>
        <taxon>Agaricineae</taxon>
        <taxon>Galeropsidaceae</taxon>
        <taxon>Panaeolus</taxon>
    </lineage>
</organism>
<dbReference type="STRING" id="181874.A0A409YQX1"/>
<dbReference type="Proteomes" id="UP000284842">
    <property type="component" value="Unassembled WGS sequence"/>
</dbReference>
<evidence type="ECO:0000313" key="3">
    <source>
        <dbReference type="EMBL" id="PPR05408.1"/>
    </source>
</evidence>
<feature type="signal peptide" evidence="2">
    <location>
        <begin position="1"/>
        <end position="26"/>
    </location>
</feature>
<dbReference type="EMBL" id="NHTK01000814">
    <property type="protein sequence ID" value="PPR05408.1"/>
    <property type="molecule type" value="Genomic_DNA"/>
</dbReference>
<dbReference type="InterPro" id="IPR036514">
    <property type="entry name" value="SGNH_hydro_sf"/>
</dbReference>
<dbReference type="InterPro" id="IPR051058">
    <property type="entry name" value="GDSL_Est/Lipase"/>
</dbReference>
<gene>
    <name evidence="3" type="ORF">CVT24_008022</name>
</gene>
<accession>A0A409YQX1</accession>
<dbReference type="OrthoDB" id="1600564at2759"/>
<comment type="caution">
    <text evidence="3">The sequence shown here is derived from an EMBL/GenBank/DDBJ whole genome shotgun (WGS) entry which is preliminary data.</text>
</comment>
<evidence type="ECO:0000256" key="2">
    <source>
        <dbReference type="SAM" id="SignalP"/>
    </source>
</evidence>
<protein>
    <recommendedName>
        <fullName evidence="5">Carbohydrate esterase family 16 protein</fullName>
    </recommendedName>
</protein>
<dbReference type="AlphaFoldDB" id="A0A409YQX1"/>
<keyword evidence="2" id="KW-0732">Signal</keyword>
<dbReference type="PANTHER" id="PTHR45648">
    <property type="entry name" value="GDSL LIPASE/ACYLHYDROLASE FAMILY PROTEIN (AFU_ORTHOLOGUE AFUA_4G14700)"/>
    <property type="match status" value="1"/>
</dbReference>
<evidence type="ECO:0000313" key="4">
    <source>
        <dbReference type="Proteomes" id="UP000284842"/>
    </source>
</evidence>
<keyword evidence="4" id="KW-1185">Reference proteome</keyword>
<evidence type="ECO:0008006" key="5">
    <source>
        <dbReference type="Google" id="ProtNLM"/>
    </source>
</evidence>
<sequence length="341" mass="37767">MRWQSTSLKILATASILSGAVENVAAAFNWNNTKYVYAFGDSYSFVQGTRGYANFSFIGDMEHLAFTPAQLLSNQIIPKNVHPLKALTGYLAHAEYFECSVQLTDLSTPQLEFLTGCGTGLPSRCTKQLWDFAFAGADISGKLLPLHHVWTVPLVDQVSQWSRFAANVIPHPDDQTLATWWIGINDTGDTLSNTTITDFEAFWHQEMDAYFEAVQTATQRGLHTHLFLNVPPGDRAPASNSNPTKAATQKAHILQYNRILTERIGRFKKANPSTTVLTFDAHAWFSKVLGSPQQYGFTNVTGFCTCANPTGYFWYNSGHPTERVHLLLAEAIGEALSKAAH</sequence>
<dbReference type="InParanoid" id="A0A409YQX1"/>
<dbReference type="InterPro" id="IPR001087">
    <property type="entry name" value="GDSL"/>
</dbReference>